<name>A0A9P7V783_9ASCO</name>
<protein>
    <submittedName>
        <fullName evidence="1">Uncharacterized protein</fullName>
    </submittedName>
</protein>
<dbReference type="GeneID" id="66115032"/>
<gene>
    <name evidence="1" type="ORF">KQ657_001658</name>
</gene>
<accession>A0A9P7V783</accession>
<dbReference type="AlphaFoldDB" id="A0A9P7V783"/>
<dbReference type="Proteomes" id="UP000790833">
    <property type="component" value="Unassembled WGS sequence"/>
</dbReference>
<evidence type="ECO:0000313" key="1">
    <source>
        <dbReference type="EMBL" id="KAG7192559.1"/>
    </source>
</evidence>
<sequence length="181" mass="21495">MVWPFGSKEKDVAEIKKELPIDLQEFFDEANPKPHSSIFEPSPKQKLVEQILLENEKTAQYSHELDDYKRQQNAGVVLAVNCSEIRMQMLECVKQWKFMGEMNQCSDFVNKYSACDKIQKDALKHLFYDDCYKVEQCKRIRYAVDLFFVKNFGRYGEDVNEETKAKFDDDIDKAFYRVWKK</sequence>
<keyword evidence="2" id="KW-1185">Reference proteome</keyword>
<comment type="caution">
    <text evidence="1">The sequence shown here is derived from an EMBL/GenBank/DDBJ whole genome shotgun (WGS) entry which is preliminary data.</text>
</comment>
<dbReference type="EMBL" id="JAHMUF010000017">
    <property type="protein sequence ID" value="KAG7192559.1"/>
    <property type="molecule type" value="Genomic_DNA"/>
</dbReference>
<reference evidence="1" key="1">
    <citation type="submission" date="2021-03" db="EMBL/GenBank/DDBJ databases">
        <authorList>
            <person name="Palmer J.M."/>
        </authorList>
    </citation>
    <scope>NUCLEOTIDE SEQUENCE</scope>
    <source>
        <strain evidence="1">ARV_011</strain>
    </source>
</reference>
<dbReference type="RefSeq" id="XP_043048109.1">
    <property type="nucleotide sequence ID" value="XM_043192445.1"/>
</dbReference>
<evidence type="ECO:0000313" key="2">
    <source>
        <dbReference type="Proteomes" id="UP000790833"/>
    </source>
</evidence>
<organism evidence="1 2">
    <name type="scientific">Scheffersomyces spartinae</name>
    <dbReference type="NCBI Taxonomy" id="45513"/>
    <lineage>
        <taxon>Eukaryota</taxon>
        <taxon>Fungi</taxon>
        <taxon>Dikarya</taxon>
        <taxon>Ascomycota</taxon>
        <taxon>Saccharomycotina</taxon>
        <taxon>Pichiomycetes</taxon>
        <taxon>Debaryomycetaceae</taxon>
        <taxon>Scheffersomyces</taxon>
    </lineage>
</organism>
<dbReference type="OrthoDB" id="4072599at2759"/>
<proteinExistence type="predicted"/>